<proteinExistence type="predicted"/>
<accession>A0ABV9EKX4</accession>
<name>A0ABV9EKX4_9ACTN</name>
<protein>
    <submittedName>
        <fullName evidence="2">Uncharacterized protein</fullName>
    </submittedName>
</protein>
<organism evidence="2 3">
    <name type="scientific">Sphaerisporangium corydalis</name>
    <dbReference type="NCBI Taxonomy" id="1441875"/>
    <lineage>
        <taxon>Bacteria</taxon>
        <taxon>Bacillati</taxon>
        <taxon>Actinomycetota</taxon>
        <taxon>Actinomycetes</taxon>
        <taxon>Streptosporangiales</taxon>
        <taxon>Streptosporangiaceae</taxon>
        <taxon>Sphaerisporangium</taxon>
    </lineage>
</organism>
<feature type="region of interest" description="Disordered" evidence="1">
    <location>
        <begin position="157"/>
        <end position="189"/>
    </location>
</feature>
<dbReference type="Proteomes" id="UP001595891">
    <property type="component" value="Unassembled WGS sequence"/>
</dbReference>
<feature type="compositionally biased region" description="Basic and acidic residues" evidence="1">
    <location>
        <begin position="172"/>
        <end position="181"/>
    </location>
</feature>
<dbReference type="EMBL" id="JBHSFN010000012">
    <property type="protein sequence ID" value="MFC4588599.1"/>
    <property type="molecule type" value="Genomic_DNA"/>
</dbReference>
<sequence>MSRRWAVDAAEAASVVPATGDEAAWWRVRGWAEVALGCVHLGSAEAFDGLDEVVLAARVRYAGPHAARLRALRALCGPVPPDYPHTGPVLPGYPHASSVPPGYPHTASMPPGYPHAGPVPSGYPDAGPAGRVPVPSPVTWDLCRALGAFCDAVAEACPGEPSREGSPAPAEEDLHWGERHRPSPRGSYTVARLDRCTGLAGRTWMRLPPLPPAHPPAVRPRPPANAPTVLPCASVHPPAHPLAVPSRPPAHPLAVPSIPVVDSESPHVHTLVSRTVDPPAGVHSVPLRGLSADVLLEVPRVAAPSQERVWRGIHEGAHLDHLAVTTAPIEFGEGLLAAESYAMAVEILATVTCLLEGDLAEARWLRAGLVERIGRIPGYAGWLRGAGEVPAALREAGTWRRTDFAALPRLAETYVRGPLALLAGYDPGPLVPASLTGPLLARWSDACAAFPPAQRLTAEAASRQPAHDGGLAYAGEGHG</sequence>
<dbReference type="RefSeq" id="WP_262845092.1">
    <property type="nucleotide sequence ID" value="NZ_JANZYP010000036.1"/>
</dbReference>
<evidence type="ECO:0000313" key="3">
    <source>
        <dbReference type="Proteomes" id="UP001595891"/>
    </source>
</evidence>
<feature type="region of interest" description="Disordered" evidence="1">
    <location>
        <begin position="458"/>
        <end position="479"/>
    </location>
</feature>
<comment type="caution">
    <text evidence="2">The sequence shown here is derived from an EMBL/GenBank/DDBJ whole genome shotgun (WGS) entry which is preliminary data.</text>
</comment>
<reference evidence="3" key="1">
    <citation type="journal article" date="2019" name="Int. J. Syst. Evol. Microbiol.">
        <title>The Global Catalogue of Microorganisms (GCM) 10K type strain sequencing project: providing services to taxonomists for standard genome sequencing and annotation.</title>
        <authorList>
            <consortium name="The Broad Institute Genomics Platform"/>
            <consortium name="The Broad Institute Genome Sequencing Center for Infectious Disease"/>
            <person name="Wu L."/>
            <person name="Ma J."/>
        </authorList>
    </citation>
    <scope>NUCLEOTIDE SEQUENCE [LARGE SCALE GENOMIC DNA]</scope>
    <source>
        <strain evidence="3">CCUG 49560</strain>
    </source>
</reference>
<keyword evidence="3" id="KW-1185">Reference proteome</keyword>
<gene>
    <name evidence="2" type="ORF">ACFO8L_21090</name>
</gene>
<evidence type="ECO:0000313" key="2">
    <source>
        <dbReference type="EMBL" id="MFC4588599.1"/>
    </source>
</evidence>
<evidence type="ECO:0000256" key="1">
    <source>
        <dbReference type="SAM" id="MobiDB-lite"/>
    </source>
</evidence>